<proteinExistence type="predicted"/>
<organism evidence="3 4">
    <name type="scientific">Eggerthella guodeyinii</name>
    <dbReference type="NCBI Taxonomy" id="2690837"/>
    <lineage>
        <taxon>Bacteria</taxon>
        <taxon>Bacillati</taxon>
        <taxon>Actinomycetota</taxon>
        <taxon>Coriobacteriia</taxon>
        <taxon>Eggerthellales</taxon>
        <taxon>Eggerthellaceae</taxon>
        <taxon>Eggerthella</taxon>
    </lineage>
</organism>
<keyword evidence="1" id="KW-0472">Membrane</keyword>
<name>A0A6L7IX08_9ACTN</name>
<dbReference type="EMBL" id="CP063310">
    <property type="protein sequence ID" value="QOS67513.1"/>
    <property type="molecule type" value="Genomic_DNA"/>
</dbReference>
<feature type="transmembrane region" description="Helical" evidence="1">
    <location>
        <begin position="97"/>
        <end position="115"/>
    </location>
</feature>
<evidence type="ECO:0000313" key="4">
    <source>
        <dbReference type="Proteomes" id="UP000478463"/>
    </source>
</evidence>
<reference evidence="3 4" key="1">
    <citation type="submission" date="2020-10" db="EMBL/GenBank/DDBJ databases">
        <title>Eggerthella sp. nov., isolated from human feces.</title>
        <authorList>
            <person name="Yajun G."/>
        </authorList>
    </citation>
    <scope>NUCLEOTIDE SEQUENCE [LARGE SCALE GENOMIC DNA]</scope>
    <source>
        <strain evidence="3 4">HF-1101</strain>
    </source>
</reference>
<accession>A0A6L7IX08</accession>
<keyword evidence="2" id="KW-0732">Signal</keyword>
<dbReference type="RefSeq" id="WP_160942567.1">
    <property type="nucleotide sequence ID" value="NZ_CP063310.1"/>
</dbReference>
<dbReference type="AlphaFoldDB" id="A0A6L7IX08"/>
<dbReference type="Proteomes" id="UP000478463">
    <property type="component" value="Chromosome"/>
</dbReference>
<sequence>MMRKTVITLLVFALAGAAVFGAGLLADDAVGAPQPIRADSPCPAVGCASGKCHGFDDVPSPDGVHEMSCPEASCASVECHAWDTLTTRYYRASDASLNLWVLAPVALVVGLVLIVRKL</sequence>
<gene>
    <name evidence="3" type="ORF">GS424_013445</name>
</gene>
<keyword evidence="1" id="KW-1133">Transmembrane helix</keyword>
<evidence type="ECO:0000256" key="1">
    <source>
        <dbReference type="SAM" id="Phobius"/>
    </source>
</evidence>
<feature type="chain" id="PRO_5038887376" evidence="2">
    <location>
        <begin position="23"/>
        <end position="118"/>
    </location>
</feature>
<keyword evidence="1" id="KW-0812">Transmembrane</keyword>
<evidence type="ECO:0000256" key="2">
    <source>
        <dbReference type="SAM" id="SignalP"/>
    </source>
</evidence>
<protein>
    <submittedName>
        <fullName evidence="3">Uncharacterized protein</fullName>
    </submittedName>
</protein>
<feature type="signal peptide" evidence="2">
    <location>
        <begin position="1"/>
        <end position="22"/>
    </location>
</feature>
<evidence type="ECO:0000313" key="3">
    <source>
        <dbReference type="EMBL" id="QOS67513.1"/>
    </source>
</evidence>
<dbReference type="KEGG" id="egd:GS424_013445"/>